<name>A0ABY4YVQ7_9MICO</name>
<dbReference type="PANTHER" id="PTHR34293:SF1">
    <property type="entry name" value="HTH-TYPE TRANSCRIPTIONAL REGULATOR TRMBL2"/>
    <property type="match status" value="1"/>
</dbReference>
<dbReference type="InterPro" id="IPR051797">
    <property type="entry name" value="TrmB-like"/>
</dbReference>
<dbReference type="PANTHER" id="PTHR34293">
    <property type="entry name" value="HTH-TYPE TRANSCRIPTIONAL REGULATOR TRMBL2"/>
    <property type="match status" value="1"/>
</dbReference>
<dbReference type="InterPro" id="IPR036390">
    <property type="entry name" value="WH_DNA-bd_sf"/>
</dbReference>
<dbReference type="SUPFAM" id="SSF46785">
    <property type="entry name" value="Winged helix' DNA-binding domain"/>
    <property type="match status" value="1"/>
</dbReference>
<dbReference type="Gene3D" id="1.10.10.10">
    <property type="entry name" value="Winged helix-like DNA-binding domain superfamily/Winged helix DNA-binding domain"/>
    <property type="match status" value="2"/>
</dbReference>
<organism evidence="4 5">
    <name type="scientific">Ornithinimicrobium faecis</name>
    <dbReference type="NCBI Taxonomy" id="2934158"/>
    <lineage>
        <taxon>Bacteria</taxon>
        <taxon>Bacillati</taxon>
        <taxon>Actinomycetota</taxon>
        <taxon>Actinomycetes</taxon>
        <taxon>Micrococcales</taxon>
        <taxon>Ornithinimicrobiaceae</taxon>
        <taxon>Ornithinimicrobium</taxon>
    </lineage>
</organism>
<feature type="coiled-coil region" evidence="1">
    <location>
        <begin position="76"/>
        <end position="103"/>
    </location>
</feature>
<evidence type="ECO:0000313" key="4">
    <source>
        <dbReference type="EMBL" id="USQ80672.1"/>
    </source>
</evidence>
<dbReference type="InterPro" id="IPR036388">
    <property type="entry name" value="WH-like_DNA-bd_sf"/>
</dbReference>
<reference evidence="4" key="1">
    <citation type="submission" date="2022-06" db="EMBL/GenBank/DDBJ databases">
        <title>Ornithinimicrobium HY1793.</title>
        <authorList>
            <person name="Huang Y."/>
        </authorList>
    </citation>
    <scope>NUCLEOTIDE SEQUENCE</scope>
    <source>
        <strain evidence="4">HY1793</strain>
    </source>
</reference>
<evidence type="ECO:0000256" key="2">
    <source>
        <dbReference type="SAM" id="MobiDB-lite"/>
    </source>
</evidence>
<dbReference type="InterPro" id="IPR016032">
    <property type="entry name" value="Sig_transdc_resp-reg_C-effctor"/>
</dbReference>
<protein>
    <recommendedName>
        <fullName evidence="3">HTH luxR-type domain-containing protein</fullName>
    </recommendedName>
</protein>
<feature type="domain" description="HTH luxR-type" evidence="3">
    <location>
        <begin position="262"/>
        <end position="319"/>
    </location>
</feature>
<dbReference type="SUPFAM" id="SSF46894">
    <property type="entry name" value="C-terminal effector domain of the bipartite response regulators"/>
    <property type="match status" value="1"/>
</dbReference>
<evidence type="ECO:0000313" key="5">
    <source>
        <dbReference type="Proteomes" id="UP001056455"/>
    </source>
</evidence>
<dbReference type="SMART" id="SM00421">
    <property type="entry name" value="HTH_LUXR"/>
    <property type="match status" value="1"/>
</dbReference>
<sequence>MLDVLGLDPVEEAAYRRLVGVPSANSAELAHQLDLDVAVVRPALAALSAKGLVATSTTGSDQFVASPPMVALGSLVRERQDDINRARSELEALTEQYRGAAAQRTVTDVIDVVTGAEAVAQRFAQMQRSARTDVQGLIRSGVAVVSAAENVEEDLAAERGVNYRIVMEREALEGPGVFQNAQEAMSRGERVRVAEHLALRLIIVDRELALVPMAPAQEESRGPVGALLVHPSGLLDGLLALFDHCWATAHPLDTSATQAAEFDGLDEVDLRVLQLLLSGLTDQAVGSQLGLSVRTVQRRVATLMGACDVHTRIQLGLQAERRGWLAETNQAGPNLPKKALNPVKASPGNGGN</sequence>
<feature type="region of interest" description="Disordered" evidence="2">
    <location>
        <begin position="329"/>
        <end position="352"/>
    </location>
</feature>
<evidence type="ECO:0000256" key="1">
    <source>
        <dbReference type="SAM" id="Coils"/>
    </source>
</evidence>
<accession>A0ABY4YVQ7</accession>
<dbReference type="EMBL" id="CP099489">
    <property type="protein sequence ID" value="USQ80672.1"/>
    <property type="molecule type" value="Genomic_DNA"/>
</dbReference>
<dbReference type="Proteomes" id="UP001056455">
    <property type="component" value="Chromosome"/>
</dbReference>
<evidence type="ECO:0000259" key="3">
    <source>
        <dbReference type="SMART" id="SM00421"/>
    </source>
</evidence>
<gene>
    <name evidence="4" type="ORF">NF556_03160</name>
</gene>
<keyword evidence="1" id="KW-0175">Coiled coil</keyword>
<dbReference type="RefSeq" id="WP_252594050.1">
    <property type="nucleotide sequence ID" value="NZ_CP099489.1"/>
</dbReference>
<keyword evidence="5" id="KW-1185">Reference proteome</keyword>
<dbReference type="InterPro" id="IPR000792">
    <property type="entry name" value="Tscrpt_reg_LuxR_C"/>
</dbReference>
<proteinExistence type="predicted"/>